<keyword evidence="3" id="KW-1185">Reference proteome</keyword>
<dbReference type="Proteomes" id="UP000663879">
    <property type="component" value="Unassembled WGS sequence"/>
</dbReference>
<reference evidence="2" key="1">
    <citation type="submission" date="2021-02" db="EMBL/GenBank/DDBJ databases">
        <authorList>
            <person name="Nowell W R."/>
        </authorList>
    </citation>
    <scope>NUCLEOTIDE SEQUENCE</scope>
    <source>
        <strain evidence="2">Ploen Becks lab</strain>
    </source>
</reference>
<proteinExistence type="predicted"/>
<organism evidence="2 3">
    <name type="scientific">Brachionus calyciflorus</name>
    <dbReference type="NCBI Taxonomy" id="104777"/>
    <lineage>
        <taxon>Eukaryota</taxon>
        <taxon>Metazoa</taxon>
        <taxon>Spiralia</taxon>
        <taxon>Gnathifera</taxon>
        <taxon>Rotifera</taxon>
        <taxon>Eurotatoria</taxon>
        <taxon>Monogononta</taxon>
        <taxon>Pseudotrocha</taxon>
        <taxon>Ploima</taxon>
        <taxon>Brachionidae</taxon>
        <taxon>Brachionus</taxon>
    </lineage>
</organism>
<gene>
    <name evidence="2" type="ORF">OXX778_LOCUS19064</name>
</gene>
<dbReference type="OrthoDB" id="10056382at2759"/>
<evidence type="ECO:0000313" key="2">
    <source>
        <dbReference type="EMBL" id="CAF1056200.1"/>
    </source>
</evidence>
<sequence length="213" mass="24522">MPRYKNSNLPRVNNFVVNTVHQVSNLQDGLVPVDDVEMNESSNSNTDSEDKDFEMDDSLGHVDIDLIEEILEFCLDGHCNRRNLSVLIFSILRNFSVTFRDAELFLSQINCMSAKSAAKQLFKFKTEPLVNLVEDGRGGKHKAALYDFYPEFELEAKSFVEREDKKKECSFTALNLAKYIYSFYNQLTKSSDSVNNLIRSERMVKNDLKAWGY</sequence>
<feature type="region of interest" description="Disordered" evidence="1">
    <location>
        <begin position="34"/>
        <end position="53"/>
    </location>
</feature>
<dbReference type="AlphaFoldDB" id="A0A814KYL0"/>
<comment type="caution">
    <text evidence="2">The sequence shown here is derived from an EMBL/GenBank/DDBJ whole genome shotgun (WGS) entry which is preliminary data.</text>
</comment>
<name>A0A814KYL0_9BILA</name>
<evidence type="ECO:0000256" key="1">
    <source>
        <dbReference type="SAM" id="MobiDB-lite"/>
    </source>
</evidence>
<evidence type="ECO:0000313" key="3">
    <source>
        <dbReference type="Proteomes" id="UP000663879"/>
    </source>
</evidence>
<protein>
    <submittedName>
        <fullName evidence="2">Uncharacterized protein</fullName>
    </submittedName>
</protein>
<accession>A0A814KYL0</accession>
<feature type="non-terminal residue" evidence="2">
    <location>
        <position position="1"/>
    </location>
</feature>
<dbReference type="EMBL" id="CAJNOC010005581">
    <property type="protein sequence ID" value="CAF1056200.1"/>
    <property type="molecule type" value="Genomic_DNA"/>
</dbReference>